<comment type="caution">
    <text evidence="2">The sequence shown here is derived from an EMBL/GenBank/DDBJ whole genome shotgun (WGS) entry which is preliminary data.</text>
</comment>
<evidence type="ECO:0000313" key="3">
    <source>
        <dbReference type="Proteomes" id="UP000574690"/>
    </source>
</evidence>
<protein>
    <submittedName>
        <fullName evidence="2">Uncharacterized protein</fullName>
    </submittedName>
</protein>
<sequence>MTSRFARAAAAGTALAVASVAFAACSSGPETTPDDVITIFAPQDSAQGQDLE</sequence>
<accession>A0A850CFP3</accession>
<dbReference type="Proteomes" id="UP000574690">
    <property type="component" value="Unassembled WGS sequence"/>
</dbReference>
<feature type="chain" id="PRO_5032892624" evidence="1">
    <location>
        <begin position="24"/>
        <end position="52"/>
    </location>
</feature>
<reference evidence="2 3" key="1">
    <citation type="submission" date="2020-05" db="EMBL/GenBank/DDBJ databases">
        <title>DNA-SIP metagenomic assembled genomes.</title>
        <authorList>
            <person name="Yu J."/>
        </authorList>
    </citation>
    <scope>NUCLEOTIDE SEQUENCE [LARGE SCALE GENOMIC DNA]</scope>
    <source>
        <strain evidence="2">Bin5.27</strain>
    </source>
</reference>
<organism evidence="2 3">
    <name type="scientific">Glycomyces artemisiae</name>
    <dbReference type="NCBI Taxonomy" id="1076443"/>
    <lineage>
        <taxon>Bacteria</taxon>
        <taxon>Bacillati</taxon>
        <taxon>Actinomycetota</taxon>
        <taxon>Actinomycetes</taxon>
        <taxon>Glycomycetales</taxon>
        <taxon>Glycomycetaceae</taxon>
        <taxon>Glycomyces</taxon>
    </lineage>
</organism>
<keyword evidence="1" id="KW-0732">Signal</keyword>
<dbReference type="PROSITE" id="PS51257">
    <property type="entry name" value="PROKAR_LIPOPROTEIN"/>
    <property type="match status" value="1"/>
</dbReference>
<evidence type="ECO:0000313" key="2">
    <source>
        <dbReference type="EMBL" id="NUQ90876.1"/>
    </source>
</evidence>
<name>A0A850CFP3_9ACTN</name>
<feature type="signal peptide" evidence="1">
    <location>
        <begin position="1"/>
        <end position="23"/>
    </location>
</feature>
<feature type="non-terminal residue" evidence="2">
    <location>
        <position position="52"/>
    </location>
</feature>
<proteinExistence type="predicted"/>
<dbReference type="EMBL" id="JABFXE010000866">
    <property type="protein sequence ID" value="NUQ90876.1"/>
    <property type="molecule type" value="Genomic_DNA"/>
</dbReference>
<gene>
    <name evidence="2" type="ORF">HOQ43_20725</name>
</gene>
<dbReference type="AlphaFoldDB" id="A0A850CFP3"/>
<evidence type="ECO:0000256" key="1">
    <source>
        <dbReference type="SAM" id="SignalP"/>
    </source>
</evidence>